<sequence>MEEITMEDKDSASFGEHRRSASCGSQRSSAGGEMKRRMRKFVAPRCRCGAYAILFQSSTSDNPNRLFFGCSNFKTSTPQCSYFACLDEYVSSFAVNEDANRDEVLQDMVKLKEKIVALEKMVAESNLGFKGGAPKKCWGSAFFLLAWIHYYFKSSIPRDVIGGEEHELNGTNEIMKGYVNCITAYIDFIA</sequence>
<evidence type="ECO:0000313" key="2">
    <source>
        <dbReference type="EMBL" id="MED6128376.1"/>
    </source>
</evidence>
<organism evidence="2 3">
    <name type="scientific">Stylosanthes scabra</name>
    <dbReference type="NCBI Taxonomy" id="79078"/>
    <lineage>
        <taxon>Eukaryota</taxon>
        <taxon>Viridiplantae</taxon>
        <taxon>Streptophyta</taxon>
        <taxon>Embryophyta</taxon>
        <taxon>Tracheophyta</taxon>
        <taxon>Spermatophyta</taxon>
        <taxon>Magnoliopsida</taxon>
        <taxon>eudicotyledons</taxon>
        <taxon>Gunneridae</taxon>
        <taxon>Pentapetalae</taxon>
        <taxon>rosids</taxon>
        <taxon>fabids</taxon>
        <taxon>Fabales</taxon>
        <taxon>Fabaceae</taxon>
        <taxon>Papilionoideae</taxon>
        <taxon>50 kb inversion clade</taxon>
        <taxon>dalbergioids sensu lato</taxon>
        <taxon>Dalbergieae</taxon>
        <taxon>Pterocarpus clade</taxon>
        <taxon>Stylosanthes</taxon>
    </lineage>
</organism>
<accession>A0ABU6RW81</accession>
<gene>
    <name evidence="2" type="ORF">PIB30_097127</name>
</gene>
<comment type="caution">
    <text evidence="2">The sequence shown here is derived from an EMBL/GenBank/DDBJ whole genome shotgun (WGS) entry which is preliminary data.</text>
</comment>
<keyword evidence="3" id="KW-1185">Reference proteome</keyword>
<protein>
    <recommendedName>
        <fullName evidence="4">Zinc finger GRF-type domain-containing protein</fullName>
    </recommendedName>
</protein>
<dbReference type="Proteomes" id="UP001341840">
    <property type="component" value="Unassembled WGS sequence"/>
</dbReference>
<feature type="compositionally biased region" description="Basic and acidic residues" evidence="1">
    <location>
        <begin position="1"/>
        <end position="19"/>
    </location>
</feature>
<evidence type="ECO:0008006" key="4">
    <source>
        <dbReference type="Google" id="ProtNLM"/>
    </source>
</evidence>
<dbReference type="EMBL" id="JASCZI010032568">
    <property type="protein sequence ID" value="MED6128376.1"/>
    <property type="molecule type" value="Genomic_DNA"/>
</dbReference>
<reference evidence="2 3" key="1">
    <citation type="journal article" date="2023" name="Plants (Basel)">
        <title>Bridging the Gap: Combining Genomics and Transcriptomics Approaches to Understand Stylosanthes scabra, an Orphan Legume from the Brazilian Caatinga.</title>
        <authorList>
            <person name="Ferreira-Neto J.R.C."/>
            <person name="da Silva M.D."/>
            <person name="Binneck E."/>
            <person name="de Melo N.F."/>
            <person name="da Silva R.H."/>
            <person name="de Melo A.L.T.M."/>
            <person name="Pandolfi V."/>
            <person name="Bustamante F.O."/>
            <person name="Brasileiro-Vidal A.C."/>
            <person name="Benko-Iseppon A.M."/>
        </authorList>
    </citation>
    <scope>NUCLEOTIDE SEQUENCE [LARGE SCALE GENOMIC DNA]</scope>
    <source>
        <tissue evidence="2">Leaves</tissue>
    </source>
</reference>
<evidence type="ECO:0000313" key="3">
    <source>
        <dbReference type="Proteomes" id="UP001341840"/>
    </source>
</evidence>
<name>A0ABU6RW81_9FABA</name>
<proteinExistence type="predicted"/>
<feature type="region of interest" description="Disordered" evidence="1">
    <location>
        <begin position="1"/>
        <end position="34"/>
    </location>
</feature>
<evidence type="ECO:0000256" key="1">
    <source>
        <dbReference type="SAM" id="MobiDB-lite"/>
    </source>
</evidence>